<reference evidence="2" key="1">
    <citation type="journal article" date="2022" name="Arch. Microbiol.">
        <title>Microbulbifer okhotskensis sp. nov., isolated from a deep bottom sediment of the Okhotsk Sea.</title>
        <authorList>
            <person name="Romanenko L."/>
            <person name="Kurilenko V."/>
            <person name="Otstavnykh N."/>
            <person name="Velansky P."/>
            <person name="Isaeva M."/>
            <person name="Mikhailov V."/>
        </authorList>
    </citation>
    <scope>NUCLEOTIDE SEQUENCE</scope>
    <source>
        <strain evidence="2">OS29</strain>
    </source>
</reference>
<feature type="domain" description="DUF58" evidence="1">
    <location>
        <begin position="44"/>
        <end position="262"/>
    </location>
</feature>
<dbReference type="RefSeq" id="WP_252464185.1">
    <property type="nucleotide sequence ID" value="NZ_JALBWM010000004.1"/>
</dbReference>
<accession>A0A9X2J4Y1</accession>
<keyword evidence="3" id="KW-1185">Reference proteome</keyword>
<dbReference type="Pfam" id="PF01882">
    <property type="entry name" value="DUF58"/>
    <property type="match status" value="1"/>
</dbReference>
<protein>
    <submittedName>
        <fullName evidence="2">DUF58 domain-containing protein</fullName>
    </submittedName>
</protein>
<evidence type="ECO:0000313" key="2">
    <source>
        <dbReference type="EMBL" id="MCO1333015.1"/>
    </source>
</evidence>
<sequence>MEYLSPKTLASCRDLVWLSRHIAEGVMLGVQHSQRRGTGLEFHQYRGYQAGDAIRHIDWKLFARSDRYYVRETEQESRMHVCFVLDTSASLGQASFVEPSLNKLHYAKCWIASLCWLLSAQGDSFSLLALNNQHSIHMPEGRGENHQRQIALQLQRLTASDHWPDQSQLAPLWQYFERPCQVVLLSDFFEQDNEISHFAARLHAAGRPCLPLQLLIEAEQTFPFDGELKLLNPEANSNSPAALEVDAEQQRQSYLNAFAQAQTELKARFAAQDCLLQSNLIEQPVEKSLHQFIQRHGRLC</sequence>
<comment type="caution">
    <text evidence="2">The sequence shown here is derived from an EMBL/GenBank/DDBJ whole genome shotgun (WGS) entry which is preliminary data.</text>
</comment>
<evidence type="ECO:0000313" key="3">
    <source>
        <dbReference type="Proteomes" id="UP001139028"/>
    </source>
</evidence>
<gene>
    <name evidence="2" type="ORF">MO867_01555</name>
</gene>
<dbReference type="InterPro" id="IPR036465">
    <property type="entry name" value="vWFA_dom_sf"/>
</dbReference>
<dbReference type="Proteomes" id="UP001139028">
    <property type="component" value="Unassembled WGS sequence"/>
</dbReference>
<dbReference type="PANTHER" id="PTHR33608:SF7">
    <property type="entry name" value="DUF58 DOMAIN-CONTAINING PROTEIN"/>
    <property type="match status" value="1"/>
</dbReference>
<dbReference type="PANTHER" id="PTHR33608">
    <property type="entry name" value="BLL2464 PROTEIN"/>
    <property type="match status" value="1"/>
</dbReference>
<proteinExistence type="predicted"/>
<dbReference type="EMBL" id="JALBWM010000004">
    <property type="protein sequence ID" value="MCO1333015.1"/>
    <property type="molecule type" value="Genomic_DNA"/>
</dbReference>
<dbReference type="InterPro" id="IPR002881">
    <property type="entry name" value="DUF58"/>
</dbReference>
<dbReference type="AlphaFoldDB" id="A0A9X2J4Y1"/>
<organism evidence="2 3">
    <name type="scientific">Microbulbifer okhotskensis</name>
    <dbReference type="NCBI Taxonomy" id="2926617"/>
    <lineage>
        <taxon>Bacteria</taxon>
        <taxon>Pseudomonadati</taxon>
        <taxon>Pseudomonadota</taxon>
        <taxon>Gammaproteobacteria</taxon>
        <taxon>Cellvibrionales</taxon>
        <taxon>Microbulbiferaceae</taxon>
        <taxon>Microbulbifer</taxon>
    </lineage>
</organism>
<dbReference type="SUPFAM" id="SSF53300">
    <property type="entry name" value="vWA-like"/>
    <property type="match status" value="1"/>
</dbReference>
<name>A0A9X2J4Y1_9GAMM</name>
<evidence type="ECO:0000259" key="1">
    <source>
        <dbReference type="Pfam" id="PF01882"/>
    </source>
</evidence>